<sequence>MSSRTARSKAPAYRCAECGWTTVKWVGRCGECQAWGTVEEAGQVAARTTAAATVARPAQRIAEVDATTAA</sequence>
<evidence type="ECO:0000313" key="3">
    <source>
        <dbReference type="EMBL" id="NKX52266.1"/>
    </source>
</evidence>
<feature type="domain" description="LapB rubredoxin metal binding" evidence="2">
    <location>
        <begin position="13"/>
        <end position="40"/>
    </location>
</feature>
<feature type="non-terminal residue" evidence="3">
    <location>
        <position position="70"/>
    </location>
</feature>
<name>A0ABX1JU55_9MICC</name>
<comment type="caution">
    <text evidence="3">The sequence shown here is derived from an EMBL/GenBank/DDBJ whole genome shotgun (WGS) entry which is preliminary data.</text>
</comment>
<evidence type="ECO:0000256" key="1">
    <source>
        <dbReference type="ARBA" id="ARBA00022723"/>
    </source>
</evidence>
<reference evidence="3 4" key="1">
    <citation type="submission" date="2020-04" db="EMBL/GenBank/DDBJ databases">
        <authorList>
            <person name="Liu S."/>
        </authorList>
    </citation>
    <scope>NUCLEOTIDE SEQUENCE [LARGE SCALE GENOMIC DNA]</scope>
    <source>
        <strain evidence="3 4">CGMCC 1.15091</strain>
    </source>
</reference>
<keyword evidence="1" id="KW-0479">Metal-binding</keyword>
<organism evidence="3 4">
    <name type="scientific">Arthrobacter deserti</name>
    <dbReference type="NCBI Taxonomy" id="1742687"/>
    <lineage>
        <taxon>Bacteria</taxon>
        <taxon>Bacillati</taxon>
        <taxon>Actinomycetota</taxon>
        <taxon>Actinomycetes</taxon>
        <taxon>Micrococcales</taxon>
        <taxon>Micrococcaceae</taxon>
        <taxon>Arthrobacter</taxon>
    </lineage>
</organism>
<proteinExistence type="predicted"/>
<dbReference type="InterPro" id="IPR041166">
    <property type="entry name" value="Rubredoxin_2"/>
</dbReference>
<dbReference type="Proteomes" id="UP000523795">
    <property type="component" value="Unassembled WGS sequence"/>
</dbReference>
<dbReference type="Pfam" id="PF18073">
    <property type="entry name" value="Zn_ribbon_LapB"/>
    <property type="match status" value="1"/>
</dbReference>
<protein>
    <submittedName>
        <fullName evidence="3">DNA repair protein RadA</fullName>
    </submittedName>
</protein>
<evidence type="ECO:0000259" key="2">
    <source>
        <dbReference type="Pfam" id="PF18073"/>
    </source>
</evidence>
<gene>
    <name evidence="3" type="ORF">HER39_17160</name>
</gene>
<accession>A0ABX1JU55</accession>
<evidence type="ECO:0000313" key="4">
    <source>
        <dbReference type="Proteomes" id="UP000523795"/>
    </source>
</evidence>
<dbReference type="EMBL" id="JAAZSR010000466">
    <property type="protein sequence ID" value="NKX52266.1"/>
    <property type="molecule type" value="Genomic_DNA"/>
</dbReference>
<keyword evidence="4" id="KW-1185">Reference proteome</keyword>